<dbReference type="AlphaFoldDB" id="X1M3J6"/>
<dbReference type="EMBL" id="BARV01018989">
    <property type="protein sequence ID" value="GAI25928.1"/>
    <property type="molecule type" value="Genomic_DNA"/>
</dbReference>
<name>X1M3J6_9ZZZZ</name>
<evidence type="ECO:0000313" key="1">
    <source>
        <dbReference type="EMBL" id="GAI25928.1"/>
    </source>
</evidence>
<organism evidence="1">
    <name type="scientific">marine sediment metagenome</name>
    <dbReference type="NCBI Taxonomy" id="412755"/>
    <lineage>
        <taxon>unclassified sequences</taxon>
        <taxon>metagenomes</taxon>
        <taxon>ecological metagenomes</taxon>
    </lineage>
</organism>
<proteinExistence type="predicted"/>
<feature type="non-terminal residue" evidence="1">
    <location>
        <position position="1"/>
    </location>
</feature>
<reference evidence="1" key="1">
    <citation type="journal article" date="2014" name="Front. Microbiol.">
        <title>High frequency of phylogenetically diverse reductive dehalogenase-homologous genes in deep subseafloor sedimentary metagenomes.</title>
        <authorList>
            <person name="Kawai M."/>
            <person name="Futagami T."/>
            <person name="Toyoda A."/>
            <person name="Takaki Y."/>
            <person name="Nishi S."/>
            <person name="Hori S."/>
            <person name="Arai W."/>
            <person name="Tsubouchi T."/>
            <person name="Morono Y."/>
            <person name="Uchiyama I."/>
            <person name="Ito T."/>
            <person name="Fujiyama A."/>
            <person name="Inagaki F."/>
            <person name="Takami H."/>
        </authorList>
    </citation>
    <scope>NUCLEOTIDE SEQUENCE</scope>
    <source>
        <strain evidence="1">Expedition CK06-06</strain>
    </source>
</reference>
<gene>
    <name evidence="1" type="ORF">S06H3_32002</name>
</gene>
<accession>X1M3J6</accession>
<sequence length="61" mass="7141">PQEILAEIAQVSDAEITPFSKKPILNRLRKISLVNEYKQLNNQGRYVLFQRYQLILNALLQ</sequence>
<comment type="caution">
    <text evidence="1">The sequence shown here is derived from an EMBL/GenBank/DDBJ whole genome shotgun (WGS) entry which is preliminary data.</text>
</comment>
<protein>
    <submittedName>
        <fullName evidence="1">Uncharacterized protein</fullName>
    </submittedName>
</protein>